<feature type="domain" description="DUF5723" evidence="2">
    <location>
        <begin position="43"/>
        <end position="438"/>
    </location>
</feature>
<name>E4T2P9_PALPW</name>
<dbReference type="InterPro" id="IPR043781">
    <property type="entry name" value="DUF5723"/>
</dbReference>
<dbReference type="Pfam" id="PF18990">
    <property type="entry name" value="DUF5723"/>
    <property type="match status" value="1"/>
</dbReference>
<dbReference type="AlphaFoldDB" id="E4T2P9"/>
<evidence type="ECO:0000256" key="1">
    <source>
        <dbReference type="SAM" id="MobiDB-lite"/>
    </source>
</evidence>
<reference key="1">
    <citation type="submission" date="2010-11" db="EMBL/GenBank/DDBJ databases">
        <title>The complete genome of Paludibacter propionicigenes DSM 17365.</title>
        <authorList>
            <consortium name="US DOE Joint Genome Institute (JGI-PGF)"/>
            <person name="Lucas S."/>
            <person name="Copeland A."/>
            <person name="Lapidus A."/>
            <person name="Bruce D."/>
            <person name="Goodwin L."/>
            <person name="Pitluck S."/>
            <person name="Kyrpides N."/>
            <person name="Mavromatis K."/>
            <person name="Ivanova N."/>
            <person name="Munk A.C."/>
            <person name="Brettin T."/>
            <person name="Detter J.C."/>
            <person name="Han C."/>
            <person name="Tapia R."/>
            <person name="Land M."/>
            <person name="Hauser L."/>
            <person name="Markowitz V."/>
            <person name="Cheng J.-F."/>
            <person name="Hugenholtz P."/>
            <person name="Woyke T."/>
            <person name="Wu D."/>
            <person name="Gronow S."/>
            <person name="Wellnitz S."/>
            <person name="Brambilla E."/>
            <person name="Klenk H.-P."/>
            <person name="Eisen J.A."/>
        </authorList>
    </citation>
    <scope>NUCLEOTIDE SEQUENCE</scope>
    <source>
        <strain>WB4</strain>
    </source>
</reference>
<accession>E4T2P9</accession>
<dbReference type="eggNOG" id="COG2885">
    <property type="taxonomic scope" value="Bacteria"/>
</dbReference>
<keyword evidence="4" id="KW-1185">Reference proteome</keyword>
<evidence type="ECO:0000313" key="3">
    <source>
        <dbReference type="EMBL" id="ADQ78993.1"/>
    </source>
</evidence>
<evidence type="ECO:0000313" key="4">
    <source>
        <dbReference type="Proteomes" id="UP000008718"/>
    </source>
</evidence>
<reference evidence="3 4" key="2">
    <citation type="journal article" date="2011" name="Stand. Genomic Sci.">
        <title>Complete genome sequence of Paludibacter propionicigenes type strain (WB4).</title>
        <authorList>
            <person name="Gronow S."/>
            <person name="Munk C."/>
            <person name="Lapidus A."/>
            <person name="Nolan M."/>
            <person name="Lucas S."/>
            <person name="Hammon N."/>
            <person name="Deshpande S."/>
            <person name="Cheng J.F."/>
            <person name="Tapia R."/>
            <person name="Han C."/>
            <person name="Goodwin L."/>
            <person name="Pitluck S."/>
            <person name="Liolios K."/>
            <person name="Ivanova N."/>
            <person name="Mavromatis K."/>
            <person name="Mikhailova N."/>
            <person name="Pati A."/>
            <person name="Chen A."/>
            <person name="Palaniappan K."/>
            <person name="Land M."/>
            <person name="Hauser L."/>
            <person name="Chang Y.J."/>
            <person name="Jeffries C.D."/>
            <person name="Brambilla E."/>
            <person name="Rohde M."/>
            <person name="Goker M."/>
            <person name="Detter J.C."/>
            <person name="Woyke T."/>
            <person name="Bristow J."/>
            <person name="Eisen J.A."/>
            <person name="Markowitz V."/>
            <person name="Hugenholtz P."/>
            <person name="Kyrpides N.C."/>
            <person name="Klenk H.P."/>
        </authorList>
    </citation>
    <scope>NUCLEOTIDE SEQUENCE [LARGE SCALE GENOMIC DNA]</scope>
    <source>
        <strain evidence="4">DSM 17365 / JCM 13257 / WB4</strain>
    </source>
</reference>
<evidence type="ECO:0000259" key="2">
    <source>
        <dbReference type="Pfam" id="PF18990"/>
    </source>
</evidence>
<gene>
    <name evidence="3" type="ordered locus">Palpr_0841</name>
</gene>
<dbReference type="Proteomes" id="UP000008718">
    <property type="component" value="Chromosome"/>
</dbReference>
<sequence>MKHIIAALIVLFLIEVLNNAIRAQQVSTLYFMENSPERNYLNPAFQPLTQFYLSLPIIGFTQLDVGNNSLALKDFIYRRNDQNITFLNKNGDVGSFYRNIRHNMVIRTDLQTNLLTFGLRHEQTYWNFSLSEKVNGMAAIPKDAFKLALYGTPDINANNYNFATLQTDMTAYTELAAGFSRQEDEQLTIGAKLKLLLGNVNISNTNKAARLYAGIDKWVLNLNGSVNVSAPVAYRVDSGYQSVSVSSNNRVGDWLKPAGVGAGVDVGAVYRLNDKLTLSGAITDLGFIRWTKNTQNFNYTSDLTYDGITQQTANGTNFQNIIDKITTGNYVSDSLNNVLQTAIVSRRSNNHYFTGTTAKINLGAEYALFDNALSLGLLSFSSIFKRTITEELTASINYRPAHWINASLSYSAFNGCFGSLGAGLGLKTGFIHWLVAADYIPAERATFSPSYISPNYPTFKILAPYNIPRFNLAIGMSIVIDKTDGERNSSSGFGSYKKNKGPRSHHKKSNCNCDTD</sequence>
<dbReference type="OrthoDB" id="1489601at2"/>
<proteinExistence type="predicted"/>
<dbReference type="EMBL" id="CP002345">
    <property type="protein sequence ID" value="ADQ78993.1"/>
    <property type="molecule type" value="Genomic_DNA"/>
</dbReference>
<feature type="compositionally biased region" description="Basic residues" evidence="1">
    <location>
        <begin position="497"/>
        <end position="509"/>
    </location>
</feature>
<dbReference type="STRING" id="694427.Palpr_0841"/>
<dbReference type="HOGENOM" id="CLU_032295_0_0_10"/>
<organism evidence="3 4">
    <name type="scientific">Paludibacter propionicigenes (strain DSM 17365 / JCM 13257 / WB4)</name>
    <dbReference type="NCBI Taxonomy" id="694427"/>
    <lineage>
        <taxon>Bacteria</taxon>
        <taxon>Pseudomonadati</taxon>
        <taxon>Bacteroidota</taxon>
        <taxon>Bacteroidia</taxon>
        <taxon>Bacteroidales</taxon>
        <taxon>Paludibacteraceae</taxon>
        <taxon>Paludibacter</taxon>
    </lineage>
</organism>
<feature type="region of interest" description="Disordered" evidence="1">
    <location>
        <begin position="487"/>
        <end position="516"/>
    </location>
</feature>
<dbReference type="RefSeq" id="WP_013444362.1">
    <property type="nucleotide sequence ID" value="NC_014734.1"/>
</dbReference>
<protein>
    <recommendedName>
        <fullName evidence="2">DUF5723 domain-containing protein</fullName>
    </recommendedName>
</protein>
<dbReference type="KEGG" id="ppn:Palpr_0841"/>